<dbReference type="Pfam" id="PF12323">
    <property type="entry name" value="HTH_OrfB_IS605"/>
    <property type="match status" value="1"/>
</dbReference>
<evidence type="ECO:0000259" key="2">
    <source>
        <dbReference type="Pfam" id="PF12323"/>
    </source>
</evidence>
<gene>
    <name evidence="3" type="ORF">C7B45_14400</name>
</gene>
<feature type="domain" description="Transposase putative helix-turn-helix" evidence="2">
    <location>
        <begin position="31"/>
        <end position="73"/>
    </location>
</feature>
<name>A0A2T2WEC7_9FIRM</name>
<evidence type="ECO:0000256" key="1">
    <source>
        <dbReference type="SAM" id="MobiDB-lite"/>
    </source>
</evidence>
<sequence length="170" mass="19790">MLNGYQFRLYPSPAQEQIEVIPTLSPDDLFQAYRYRLYPTAEQAAFLNRQLGSVRYVYNWALAVATTTYQTQGRGITRFQLDKRLTALKQELPWLSEVAAQPLQQALVHLDKAFTRFFREKKGYPRFRCKRGQQRGRIPKESRSIGKTASSTFPKRDGFERCLVGAFKDR</sequence>
<proteinExistence type="predicted"/>
<dbReference type="EMBL" id="PXYV01000057">
    <property type="protein sequence ID" value="PSR20579.1"/>
    <property type="molecule type" value="Genomic_DNA"/>
</dbReference>
<feature type="region of interest" description="Disordered" evidence="1">
    <location>
        <begin position="132"/>
        <end position="153"/>
    </location>
</feature>
<comment type="caution">
    <text evidence="3">The sequence shown here is derived from an EMBL/GenBank/DDBJ whole genome shotgun (WGS) entry which is preliminary data.</text>
</comment>
<evidence type="ECO:0000313" key="4">
    <source>
        <dbReference type="Proteomes" id="UP000241848"/>
    </source>
</evidence>
<protein>
    <recommendedName>
        <fullName evidence="2">Transposase putative helix-turn-helix domain-containing protein</fullName>
    </recommendedName>
</protein>
<organism evidence="3 4">
    <name type="scientific">Sulfobacillus acidophilus</name>
    <dbReference type="NCBI Taxonomy" id="53633"/>
    <lineage>
        <taxon>Bacteria</taxon>
        <taxon>Bacillati</taxon>
        <taxon>Bacillota</taxon>
        <taxon>Clostridia</taxon>
        <taxon>Eubacteriales</taxon>
        <taxon>Clostridiales Family XVII. Incertae Sedis</taxon>
        <taxon>Sulfobacillus</taxon>
    </lineage>
</organism>
<dbReference type="Proteomes" id="UP000241848">
    <property type="component" value="Unassembled WGS sequence"/>
</dbReference>
<evidence type="ECO:0000313" key="3">
    <source>
        <dbReference type="EMBL" id="PSR20579.1"/>
    </source>
</evidence>
<accession>A0A2T2WEC7</accession>
<dbReference type="InterPro" id="IPR021027">
    <property type="entry name" value="Transposase_put_HTH"/>
</dbReference>
<dbReference type="AlphaFoldDB" id="A0A2T2WEC7"/>
<reference evidence="3 4" key="1">
    <citation type="journal article" date="2014" name="BMC Genomics">
        <title>Comparison of environmental and isolate Sulfobacillus genomes reveals diverse carbon, sulfur, nitrogen, and hydrogen metabolisms.</title>
        <authorList>
            <person name="Justice N.B."/>
            <person name="Norman A."/>
            <person name="Brown C.T."/>
            <person name="Singh A."/>
            <person name="Thomas B.C."/>
            <person name="Banfield J.F."/>
        </authorList>
    </citation>
    <scope>NUCLEOTIDE SEQUENCE [LARGE SCALE GENOMIC DNA]</scope>
    <source>
        <strain evidence="3">AMDSBA3</strain>
    </source>
</reference>